<accession>A0ABQ8UPM1</accession>
<comment type="caution">
    <text evidence="2">The sequence shown here is derived from an EMBL/GenBank/DDBJ whole genome shotgun (WGS) entry which is preliminary data.</text>
</comment>
<sequence>MTKIQTVFPGFAKDTEAPTGIWNPVQDPQFRIEEDPPKSGEQAERPPPQQGAPAQNAAPAPQQRQPNGPQIPAHLQPNPAAFHYERNPFLRG</sequence>
<feature type="compositionally biased region" description="Basic and acidic residues" evidence="1">
    <location>
        <begin position="30"/>
        <end position="44"/>
    </location>
</feature>
<dbReference type="Proteomes" id="UP001141327">
    <property type="component" value="Unassembled WGS sequence"/>
</dbReference>
<evidence type="ECO:0000313" key="2">
    <source>
        <dbReference type="EMBL" id="KAJ4460417.1"/>
    </source>
</evidence>
<protein>
    <submittedName>
        <fullName evidence="2">Uncharacterized protein</fullName>
    </submittedName>
</protein>
<name>A0ABQ8UPM1_9EUKA</name>
<keyword evidence="3" id="KW-1185">Reference proteome</keyword>
<feature type="compositionally biased region" description="Basic and acidic residues" evidence="1">
    <location>
        <begin position="83"/>
        <end position="92"/>
    </location>
</feature>
<evidence type="ECO:0000313" key="3">
    <source>
        <dbReference type="Proteomes" id="UP001141327"/>
    </source>
</evidence>
<reference evidence="2" key="1">
    <citation type="journal article" date="2022" name="bioRxiv">
        <title>Genomics of Preaxostyla Flagellates Illuminates Evolutionary Transitions and the Path Towards Mitochondrial Loss.</title>
        <authorList>
            <person name="Novak L.V.F."/>
            <person name="Treitli S.C."/>
            <person name="Pyrih J."/>
            <person name="Halakuc P."/>
            <person name="Pipaliya S.V."/>
            <person name="Vacek V."/>
            <person name="Brzon O."/>
            <person name="Soukal P."/>
            <person name="Eme L."/>
            <person name="Dacks J.B."/>
            <person name="Karnkowska A."/>
            <person name="Elias M."/>
            <person name="Hampl V."/>
        </authorList>
    </citation>
    <scope>NUCLEOTIDE SEQUENCE</scope>
    <source>
        <strain evidence="2">RCP-MX</strain>
    </source>
</reference>
<feature type="region of interest" description="Disordered" evidence="1">
    <location>
        <begin position="1"/>
        <end position="92"/>
    </location>
</feature>
<gene>
    <name evidence="2" type="ORF">PAPYR_3450</name>
</gene>
<evidence type="ECO:0000256" key="1">
    <source>
        <dbReference type="SAM" id="MobiDB-lite"/>
    </source>
</evidence>
<proteinExistence type="predicted"/>
<dbReference type="EMBL" id="JAPMOS010000013">
    <property type="protein sequence ID" value="KAJ4460417.1"/>
    <property type="molecule type" value="Genomic_DNA"/>
</dbReference>
<organism evidence="2 3">
    <name type="scientific">Paratrimastix pyriformis</name>
    <dbReference type="NCBI Taxonomy" id="342808"/>
    <lineage>
        <taxon>Eukaryota</taxon>
        <taxon>Metamonada</taxon>
        <taxon>Preaxostyla</taxon>
        <taxon>Paratrimastigidae</taxon>
        <taxon>Paratrimastix</taxon>
    </lineage>
</organism>
<feature type="compositionally biased region" description="Low complexity" evidence="1">
    <location>
        <begin position="51"/>
        <end position="70"/>
    </location>
</feature>